<reference evidence="8 9" key="1">
    <citation type="submission" date="2015-09" db="EMBL/GenBank/DDBJ databases">
        <authorList>
            <consortium name="Pathogen Informatics"/>
        </authorList>
    </citation>
    <scope>NUCLEOTIDE SEQUENCE [LARGE SCALE GENOMIC DNA]</scope>
    <source>
        <strain evidence="8 9">2789STDY5834855</strain>
    </source>
</reference>
<comment type="similarity">
    <text evidence="2 6">Belongs to the class-I pyridoxal-phosphate-dependent aminotransferase family.</text>
</comment>
<evidence type="ECO:0000256" key="6">
    <source>
        <dbReference type="RuleBase" id="RU000481"/>
    </source>
</evidence>
<dbReference type="PANTHER" id="PTHR46383:SF1">
    <property type="entry name" value="ASPARTATE AMINOTRANSFERASE"/>
    <property type="match status" value="1"/>
</dbReference>
<dbReference type="GO" id="GO:0008483">
    <property type="term" value="F:transaminase activity"/>
    <property type="evidence" value="ECO:0007669"/>
    <property type="project" value="UniProtKB-KW"/>
</dbReference>
<keyword evidence="3 6" id="KW-0032">Aminotransferase</keyword>
<dbReference type="PRINTS" id="PR00753">
    <property type="entry name" value="ACCSYNTHASE"/>
</dbReference>
<sequence length="398" mass="44105">MELSKKAQRIEPSVTLEITAKAKEMKENGVDVISFGAGEPDFNTPKNIIDAAIKAMNDGNTKYTSVNGILPLREAICKKFKEDNGLFYKPSQIVVSTGAKQSLANTFLAILNPGDEVIVPTPYWVSYPELIKLADGKPVFVKSDEKSDYKFTKENLENVVSDKTKAIVLNTPNNPTGTIYSADELKAIANFAKEHDLIIVSDEMYEKLIYDGEKHISIASISQDAYERTIVINGLSKSYAMTGWRIGYCGASEKIAKLMTSIQSHVTSNVCSITQYAAVEALNGPQDKVNEMIVEFEKRRNYMVDTIEGINNLSIIKPKGAFYIMINIEKCLGKEINGQILNDSMDFSAMLLECEKVAVIPGKAFGLDHYVRVSYATSLDAIKEGLMRIKKFVDKLNS</sequence>
<dbReference type="InterPro" id="IPR004838">
    <property type="entry name" value="NHTrfase_class1_PyrdxlP-BS"/>
</dbReference>
<dbReference type="InterPro" id="IPR015422">
    <property type="entry name" value="PyrdxlP-dep_Trfase_small"/>
</dbReference>
<feature type="domain" description="Aminotransferase class I/classII large" evidence="7">
    <location>
        <begin position="31"/>
        <end position="388"/>
    </location>
</feature>
<dbReference type="Proteomes" id="UP000095558">
    <property type="component" value="Unassembled WGS sequence"/>
</dbReference>
<keyword evidence="4 6" id="KW-0808">Transferase</keyword>
<dbReference type="EMBL" id="CYZV01000001">
    <property type="protein sequence ID" value="CUN50622.1"/>
    <property type="molecule type" value="Genomic_DNA"/>
</dbReference>
<accession>A0A173XFK3</accession>
<dbReference type="InterPro" id="IPR050596">
    <property type="entry name" value="AspAT/PAT-like"/>
</dbReference>
<evidence type="ECO:0000256" key="2">
    <source>
        <dbReference type="ARBA" id="ARBA00007441"/>
    </source>
</evidence>
<evidence type="ECO:0000313" key="9">
    <source>
        <dbReference type="Proteomes" id="UP000095558"/>
    </source>
</evidence>
<organism evidence="8 9">
    <name type="scientific">Clostridium disporicum</name>
    <dbReference type="NCBI Taxonomy" id="84024"/>
    <lineage>
        <taxon>Bacteria</taxon>
        <taxon>Bacillati</taxon>
        <taxon>Bacillota</taxon>
        <taxon>Clostridia</taxon>
        <taxon>Eubacteriales</taxon>
        <taxon>Clostridiaceae</taxon>
        <taxon>Clostridium</taxon>
    </lineage>
</organism>
<dbReference type="AlphaFoldDB" id="A0A173XFK3"/>
<evidence type="ECO:0000259" key="7">
    <source>
        <dbReference type="Pfam" id="PF00155"/>
    </source>
</evidence>
<gene>
    <name evidence="8" type="ORF">ERS852470_00083</name>
</gene>
<comment type="cofactor">
    <cofactor evidence="1 6">
        <name>pyridoxal 5'-phosphate</name>
        <dbReference type="ChEBI" id="CHEBI:597326"/>
    </cofactor>
</comment>
<dbReference type="Pfam" id="PF00155">
    <property type="entry name" value="Aminotran_1_2"/>
    <property type="match status" value="1"/>
</dbReference>
<dbReference type="OrthoDB" id="9802328at2"/>
<evidence type="ECO:0000256" key="3">
    <source>
        <dbReference type="ARBA" id="ARBA00022576"/>
    </source>
</evidence>
<dbReference type="PROSITE" id="PS00105">
    <property type="entry name" value="AA_TRANSFER_CLASS_1"/>
    <property type="match status" value="1"/>
</dbReference>
<dbReference type="GO" id="GO:0030170">
    <property type="term" value="F:pyridoxal phosphate binding"/>
    <property type="evidence" value="ECO:0007669"/>
    <property type="project" value="InterPro"/>
</dbReference>
<dbReference type="EC" id="2.6.1.-" evidence="6"/>
<evidence type="ECO:0000313" key="8">
    <source>
        <dbReference type="EMBL" id="CUN50622.1"/>
    </source>
</evidence>
<protein>
    <recommendedName>
        <fullName evidence="6">Aminotransferase</fullName>
        <ecNumber evidence="6">2.6.1.-</ecNumber>
    </recommendedName>
</protein>
<dbReference type="InterPro" id="IPR004839">
    <property type="entry name" value="Aminotransferase_I/II_large"/>
</dbReference>
<dbReference type="RefSeq" id="WP_055274859.1">
    <property type="nucleotide sequence ID" value="NZ_CYZV01000001.1"/>
</dbReference>
<dbReference type="PANTHER" id="PTHR46383">
    <property type="entry name" value="ASPARTATE AMINOTRANSFERASE"/>
    <property type="match status" value="1"/>
</dbReference>
<dbReference type="FunFam" id="3.40.640.10:FF:000033">
    <property type="entry name" value="Aspartate aminotransferase"/>
    <property type="match status" value="1"/>
</dbReference>
<dbReference type="CDD" id="cd00609">
    <property type="entry name" value="AAT_like"/>
    <property type="match status" value="1"/>
</dbReference>
<dbReference type="InterPro" id="IPR015421">
    <property type="entry name" value="PyrdxlP-dep_Trfase_major"/>
</dbReference>
<dbReference type="Gene3D" id="3.90.1150.10">
    <property type="entry name" value="Aspartate Aminotransferase, domain 1"/>
    <property type="match status" value="1"/>
</dbReference>
<dbReference type="InterPro" id="IPR015424">
    <property type="entry name" value="PyrdxlP-dep_Trfase"/>
</dbReference>
<evidence type="ECO:0000256" key="1">
    <source>
        <dbReference type="ARBA" id="ARBA00001933"/>
    </source>
</evidence>
<dbReference type="SUPFAM" id="SSF53383">
    <property type="entry name" value="PLP-dependent transferases"/>
    <property type="match status" value="1"/>
</dbReference>
<keyword evidence="5" id="KW-0663">Pyridoxal phosphate</keyword>
<dbReference type="Gene3D" id="3.40.640.10">
    <property type="entry name" value="Type I PLP-dependent aspartate aminotransferase-like (Major domain)"/>
    <property type="match status" value="1"/>
</dbReference>
<dbReference type="GO" id="GO:0006520">
    <property type="term" value="P:amino acid metabolic process"/>
    <property type="evidence" value="ECO:0007669"/>
    <property type="project" value="InterPro"/>
</dbReference>
<name>A0A173XFK3_9CLOT</name>
<proteinExistence type="inferred from homology"/>
<evidence type="ECO:0000256" key="5">
    <source>
        <dbReference type="ARBA" id="ARBA00022898"/>
    </source>
</evidence>
<evidence type="ECO:0000256" key="4">
    <source>
        <dbReference type="ARBA" id="ARBA00022679"/>
    </source>
</evidence>